<dbReference type="Gene3D" id="3.50.50.60">
    <property type="entry name" value="FAD/NAD(P)-binding domain"/>
    <property type="match status" value="1"/>
</dbReference>
<dbReference type="InterPro" id="IPR036188">
    <property type="entry name" value="FAD/NAD-bd_sf"/>
</dbReference>
<dbReference type="PANTHER" id="PTHR11552">
    <property type="entry name" value="GLUCOSE-METHANOL-CHOLINE GMC OXIDOREDUCTASE"/>
    <property type="match status" value="1"/>
</dbReference>
<dbReference type="InterPro" id="IPR012132">
    <property type="entry name" value="GMC_OxRdtase"/>
</dbReference>
<accession>A0A7M2Z225</accession>
<evidence type="ECO:0000256" key="5">
    <source>
        <dbReference type="PIRSR" id="PIRSR000137-2"/>
    </source>
</evidence>
<sequence>MSTLECDVAVVGAGSGGCVVAGRLAAVGVDVLLLEAGPDYGPQESGRWPADLLDGGALVTSHDWGYASGDLPGRDPIAFPRARVVGGCSSHNGCIVAVGCPDDYDAWAALAGEEAWSADALRPLFARALERLRVRHYREDEVGPFHRACLDAAAALGLPRADDLDDLDGGVGFGLEPVNIEGGVRVNAAFAYLDPVRGRPRLRILDETLCDRLVDLGDEVELHARRHGEEVRVRAGRVVLAAGTYGSPAILLRSGVGDPGALRALGIEPTLALPGVGRNLHDHPVVELEFAGSDALRAALRASAAVRFTPEEQSLGKLRSSRAAGLFDLHVMPVAAHEHSLLAGRMLLAVGVMEVRSRGRLTLTSADPEALPRLEHGYLSDAEGADLAVLVEGIERVRELAATEPLRSLLRDEIAPGPAADLREVVPRVVGHYYHPVGTCAMGADGDPLAVCDGRGCVRGLERVSVADCSLMPAAPRANTNVPAVVVGERVAQALLSAPA</sequence>
<dbReference type="PROSITE" id="PS00624">
    <property type="entry name" value="GMC_OXRED_2"/>
    <property type="match status" value="1"/>
</dbReference>
<evidence type="ECO:0000259" key="6">
    <source>
        <dbReference type="PROSITE" id="PS00624"/>
    </source>
</evidence>
<organism evidence="7 8">
    <name type="scientific">Gaiella occulta</name>
    <dbReference type="NCBI Taxonomy" id="1002870"/>
    <lineage>
        <taxon>Bacteria</taxon>
        <taxon>Bacillati</taxon>
        <taxon>Actinomycetota</taxon>
        <taxon>Thermoleophilia</taxon>
        <taxon>Gaiellales</taxon>
        <taxon>Gaiellaceae</taxon>
        <taxon>Gaiella</taxon>
    </lineage>
</organism>
<comment type="similarity">
    <text evidence="2">Belongs to the GMC oxidoreductase family.</text>
</comment>
<keyword evidence="4 5" id="KW-0274">FAD</keyword>
<dbReference type="OrthoDB" id="9785276at2"/>
<evidence type="ECO:0000256" key="1">
    <source>
        <dbReference type="ARBA" id="ARBA00001974"/>
    </source>
</evidence>
<protein>
    <submittedName>
        <fullName evidence="7">Choline dehydrogenase and related flavoprotein</fullName>
    </submittedName>
</protein>
<dbReference type="RefSeq" id="WP_114795047.1">
    <property type="nucleotide sequence ID" value="NZ_QQZY01000001.1"/>
</dbReference>
<evidence type="ECO:0000256" key="3">
    <source>
        <dbReference type="ARBA" id="ARBA00022630"/>
    </source>
</evidence>
<dbReference type="Proteomes" id="UP000254134">
    <property type="component" value="Unassembled WGS sequence"/>
</dbReference>
<feature type="binding site" evidence="5">
    <location>
        <position position="84"/>
    </location>
    <ligand>
        <name>FAD</name>
        <dbReference type="ChEBI" id="CHEBI:57692"/>
    </ligand>
</feature>
<dbReference type="GO" id="GO:0050660">
    <property type="term" value="F:flavin adenine dinucleotide binding"/>
    <property type="evidence" value="ECO:0007669"/>
    <property type="project" value="InterPro"/>
</dbReference>
<feature type="domain" description="Glucose-methanol-choline oxidoreductase N-terminal" evidence="6">
    <location>
        <begin position="243"/>
        <end position="257"/>
    </location>
</feature>
<reference evidence="7 8" key="1">
    <citation type="submission" date="2018-07" db="EMBL/GenBank/DDBJ databases">
        <title>High-quality-draft genome sequence of Gaiella occulta.</title>
        <authorList>
            <person name="Severino R."/>
            <person name="Froufe H.J.C."/>
            <person name="Rainey F.A."/>
            <person name="Barroso C."/>
            <person name="Albuquerque L."/>
            <person name="Lobo-Da-Cunha A."/>
            <person name="Da Costa M.S."/>
            <person name="Egas C."/>
        </authorList>
    </citation>
    <scope>NUCLEOTIDE SEQUENCE [LARGE SCALE GENOMIC DNA]</scope>
    <source>
        <strain evidence="7 8">F2-233</strain>
    </source>
</reference>
<dbReference type="SUPFAM" id="SSF51905">
    <property type="entry name" value="FAD/NAD(P)-binding domain"/>
    <property type="match status" value="1"/>
</dbReference>
<dbReference type="PANTHER" id="PTHR11552:SF147">
    <property type="entry name" value="CHOLINE DEHYDROGENASE, MITOCHONDRIAL"/>
    <property type="match status" value="1"/>
</dbReference>
<dbReference type="PIRSF" id="PIRSF000137">
    <property type="entry name" value="Alcohol_oxidase"/>
    <property type="match status" value="1"/>
</dbReference>
<dbReference type="Gene3D" id="3.30.410.40">
    <property type="match status" value="1"/>
</dbReference>
<keyword evidence="8" id="KW-1185">Reference proteome</keyword>
<name>A0A7M2Z225_9ACTN</name>
<feature type="binding site" evidence="5">
    <location>
        <position position="433"/>
    </location>
    <ligand>
        <name>substrate</name>
    </ligand>
</feature>
<comment type="cofactor">
    <cofactor evidence="1 5">
        <name>FAD</name>
        <dbReference type="ChEBI" id="CHEBI:57692"/>
    </cofactor>
</comment>
<dbReference type="InterPro" id="IPR007867">
    <property type="entry name" value="GMC_OxRtase_C"/>
</dbReference>
<dbReference type="AlphaFoldDB" id="A0A7M2Z225"/>
<dbReference type="EMBL" id="QQZY01000001">
    <property type="protein sequence ID" value="RDI76219.1"/>
    <property type="molecule type" value="Genomic_DNA"/>
</dbReference>
<dbReference type="InterPro" id="IPR000172">
    <property type="entry name" value="GMC_OxRdtase_N"/>
</dbReference>
<dbReference type="Pfam" id="PF00732">
    <property type="entry name" value="GMC_oxred_N"/>
    <property type="match status" value="1"/>
</dbReference>
<keyword evidence="3" id="KW-0285">Flavoprotein</keyword>
<evidence type="ECO:0000256" key="4">
    <source>
        <dbReference type="ARBA" id="ARBA00022827"/>
    </source>
</evidence>
<evidence type="ECO:0000313" key="8">
    <source>
        <dbReference type="Proteomes" id="UP000254134"/>
    </source>
</evidence>
<reference evidence="8" key="2">
    <citation type="journal article" date="2019" name="MicrobiologyOpen">
        <title>High-quality draft genome sequence of Gaiella occulta isolated from a 150 meter deep mineral water borehole and comparison with the genome sequences of other deep-branching lineages of the phylum Actinobacteria.</title>
        <authorList>
            <person name="Severino R."/>
            <person name="Froufe H.J.C."/>
            <person name="Barroso C."/>
            <person name="Albuquerque L."/>
            <person name="Lobo-da-Cunha A."/>
            <person name="da Costa M.S."/>
            <person name="Egas C."/>
        </authorList>
    </citation>
    <scope>NUCLEOTIDE SEQUENCE [LARGE SCALE GENOMIC DNA]</scope>
    <source>
        <strain evidence="8">F2-233</strain>
    </source>
</reference>
<dbReference type="Pfam" id="PF05199">
    <property type="entry name" value="GMC_oxred_C"/>
    <property type="match status" value="1"/>
</dbReference>
<gene>
    <name evidence="7" type="ORF">Gocc_0638</name>
</gene>
<evidence type="ECO:0000256" key="2">
    <source>
        <dbReference type="ARBA" id="ARBA00010790"/>
    </source>
</evidence>
<proteinExistence type="inferred from homology"/>
<comment type="caution">
    <text evidence="7">The sequence shown here is derived from an EMBL/GenBank/DDBJ whole genome shotgun (WGS) entry which is preliminary data.</text>
</comment>
<dbReference type="SUPFAM" id="SSF54373">
    <property type="entry name" value="FAD-linked reductases, C-terminal domain"/>
    <property type="match status" value="1"/>
</dbReference>
<evidence type="ECO:0000313" key="7">
    <source>
        <dbReference type="EMBL" id="RDI76219.1"/>
    </source>
</evidence>
<dbReference type="GO" id="GO:0016614">
    <property type="term" value="F:oxidoreductase activity, acting on CH-OH group of donors"/>
    <property type="evidence" value="ECO:0007669"/>
    <property type="project" value="InterPro"/>
</dbReference>